<name>A0A7D4BS81_9BACT</name>
<reference evidence="2 3" key="1">
    <citation type="submission" date="2019-07" db="EMBL/GenBank/DDBJ databases">
        <title>Thalassofilum flectens gen. nov., sp. nov., a novel moderate thermophilic anaerobe from a shallow sea hot spring in Kunashir Island (Russia), representing a new family in the order Bacteroidales, and proposal of Thalassofilacea fam. nov.</title>
        <authorList>
            <person name="Kochetkova T.V."/>
            <person name="Podosokorskaya O.A."/>
            <person name="Novikov A."/>
            <person name="Elcheninov A.G."/>
            <person name="Toshchakov S.V."/>
            <person name="Kublanov I.V."/>
        </authorList>
    </citation>
    <scope>NUCLEOTIDE SEQUENCE [LARGE SCALE GENOMIC DNA]</scope>
    <source>
        <strain evidence="2 3">38-H</strain>
    </source>
</reference>
<dbReference type="KEGG" id="ttz:FHG85_07880"/>
<protein>
    <recommendedName>
        <fullName evidence="4">Lipoprotein</fullName>
    </recommendedName>
</protein>
<dbReference type="PROSITE" id="PS51257">
    <property type="entry name" value="PROKAR_LIPOPROTEIN"/>
    <property type="match status" value="1"/>
</dbReference>
<evidence type="ECO:0008006" key="4">
    <source>
        <dbReference type="Google" id="ProtNLM"/>
    </source>
</evidence>
<feature type="chain" id="PRO_5029847321" description="Lipoprotein" evidence="1">
    <location>
        <begin position="21"/>
        <end position="296"/>
    </location>
</feature>
<gene>
    <name evidence="2" type="ORF">FHG85_07880</name>
</gene>
<dbReference type="EMBL" id="CP041345">
    <property type="protein sequence ID" value="QKG80181.1"/>
    <property type="molecule type" value="Genomic_DNA"/>
</dbReference>
<organism evidence="2 3">
    <name type="scientific">Tenuifilum thalassicum</name>
    <dbReference type="NCBI Taxonomy" id="2590900"/>
    <lineage>
        <taxon>Bacteria</taxon>
        <taxon>Pseudomonadati</taxon>
        <taxon>Bacteroidota</taxon>
        <taxon>Bacteroidia</taxon>
        <taxon>Bacteroidales</taxon>
        <taxon>Tenuifilaceae</taxon>
        <taxon>Tenuifilum</taxon>
    </lineage>
</organism>
<evidence type="ECO:0000313" key="3">
    <source>
        <dbReference type="Proteomes" id="UP000500961"/>
    </source>
</evidence>
<dbReference type="RefSeq" id="WP_173074679.1">
    <property type="nucleotide sequence ID" value="NZ_CP041345.1"/>
</dbReference>
<keyword evidence="3" id="KW-1185">Reference proteome</keyword>
<dbReference type="Proteomes" id="UP000500961">
    <property type="component" value="Chromosome"/>
</dbReference>
<keyword evidence="1" id="KW-0732">Signal</keyword>
<feature type="signal peptide" evidence="1">
    <location>
        <begin position="1"/>
        <end position="20"/>
    </location>
</feature>
<evidence type="ECO:0000313" key="2">
    <source>
        <dbReference type="EMBL" id="QKG80181.1"/>
    </source>
</evidence>
<proteinExistence type="predicted"/>
<dbReference type="AlphaFoldDB" id="A0A7D4BS81"/>
<sequence length="296" mass="34138">MRMKLITKAFSLLAITFLLAGCKSGPKQETSIESNSPDTLASLVKVENAIFPIPSPWQITRIIQKVDIPFNESLLHNINDYQKYTTSFKQALNLGVYGTDLSYLNMYEKTQESLQRLGVVKKLSEQLGITETFQPSLFERIENNIDKKDSLMKILSDAYATSDLYLKQNERYDIGALIVAGCWIESMYIMTQIAQNNNNRELITRIGEQKHPLDNLIELLTPFYFKSQEFSDLLDKLIDLAYEFDGVIYTYSYREPIIDEKNKTITINSQSRVVMSEYHIKIISKKIEQIRKSVIE</sequence>
<evidence type="ECO:0000256" key="1">
    <source>
        <dbReference type="SAM" id="SignalP"/>
    </source>
</evidence>
<accession>A0A7D4BS81</accession>